<protein>
    <recommendedName>
        <fullName evidence="4">Apple domain-containing protein</fullName>
    </recommendedName>
</protein>
<keyword evidence="1" id="KW-0732">Signal</keyword>
<keyword evidence="3" id="KW-1185">Reference proteome</keyword>
<dbReference type="EMBL" id="ML119665">
    <property type="protein sequence ID" value="RPA83391.1"/>
    <property type="molecule type" value="Genomic_DNA"/>
</dbReference>
<evidence type="ECO:0000256" key="1">
    <source>
        <dbReference type="SAM" id="SignalP"/>
    </source>
</evidence>
<evidence type="ECO:0000313" key="3">
    <source>
        <dbReference type="Proteomes" id="UP000275078"/>
    </source>
</evidence>
<organism evidence="2 3">
    <name type="scientific">Ascobolus immersus RN42</name>
    <dbReference type="NCBI Taxonomy" id="1160509"/>
    <lineage>
        <taxon>Eukaryota</taxon>
        <taxon>Fungi</taxon>
        <taxon>Dikarya</taxon>
        <taxon>Ascomycota</taxon>
        <taxon>Pezizomycotina</taxon>
        <taxon>Pezizomycetes</taxon>
        <taxon>Pezizales</taxon>
        <taxon>Ascobolaceae</taxon>
        <taxon>Ascobolus</taxon>
    </lineage>
</organism>
<name>A0A3N4IGT4_ASCIM</name>
<accession>A0A3N4IGT4</accession>
<feature type="chain" id="PRO_5018290871" description="Apple domain-containing protein" evidence="1">
    <location>
        <begin position="21"/>
        <end position="409"/>
    </location>
</feature>
<dbReference type="Proteomes" id="UP000275078">
    <property type="component" value="Unassembled WGS sequence"/>
</dbReference>
<evidence type="ECO:0000313" key="2">
    <source>
        <dbReference type="EMBL" id="RPA83391.1"/>
    </source>
</evidence>
<feature type="signal peptide" evidence="1">
    <location>
        <begin position="1"/>
        <end position="20"/>
    </location>
</feature>
<evidence type="ECO:0008006" key="4">
    <source>
        <dbReference type="Google" id="ProtNLM"/>
    </source>
</evidence>
<proteinExistence type="predicted"/>
<reference evidence="2 3" key="1">
    <citation type="journal article" date="2018" name="Nat. Ecol. Evol.">
        <title>Pezizomycetes genomes reveal the molecular basis of ectomycorrhizal truffle lifestyle.</title>
        <authorList>
            <person name="Murat C."/>
            <person name="Payen T."/>
            <person name="Noel B."/>
            <person name="Kuo A."/>
            <person name="Morin E."/>
            <person name="Chen J."/>
            <person name="Kohler A."/>
            <person name="Krizsan K."/>
            <person name="Balestrini R."/>
            <person name="Da Silva C."/>
            <person name="Montanini B."/>
            <person name="Hainaut M."/>
            <person name="Levati E."/>
            <person name="Barry K.W."/>
            <person name="Belfiori B."/>
            <person name="Cichocki N."/>
            <person name="Clum A."/>
            <person name="Dockter R.B."/>
            <person name="Fauchery L."/>
            <person name="Guy J."/>
            <person name="Iotti M."/>
            <person name="Le Tacon F."/>
            <person name="Lindquist E.A."/>
            <person name="Lipzen A."/>
            <person name="Malagnac F."/>
            <person name="Mello A."/>
            <person name="Molinier V."/>
            <person name="Miyauchi S."/>
            <person name="Poulain J."/>
            <person name="Riccioni C."/>
            <person name="Rubini A."/>
            <person name="Sitrit Y."/>
            <person name="Splivallo R."/>
            <person name="Traeger S."/>
            <person name="Wang M."/>
            <person name="Zifcakova L."/>
            <person name="Wipf D."/>
            <person name="Zambonelli A."/>
            <person name="Paolocci F."/>
            <person name="Nowrousian M."/>
            <person name="Ottonello S."/>
            <person name="Baldrian P."/>
            <person name="Spatafora J.W."/>
            <person name="Henrissat B."/>
            <person name="Nagy L.G."/>
            <person name="Aury J.M."/>
            <person name="Wincker P."/>
            <person name="Grigoriev I.V."/>
            <person name="Bonfante P."/>
            <person name="Martin F.M."/>
        </authorList>
    </citation>
    <scope>NUCLEOTIDE SEQUENCE [LARGE SCALE GENOMIC DNA]</scope>
    <source>
        <strain evidence="2 3">RN42</strain>
    </source>
</reference>
<sequence length="409" mass="43850">MKLSFVAFVLSAIAISNVVARSGTQNPRFNALSPVNQNTKNKALALQASDKKHSLTKKHSFFKKQSKDGEDQEEIDELAYWLKHDGYQGWCRFYLELPEEGGELTTTVYETSTEAVLTTTTATNNITSTITFGNATITGPPATATLTETVIGNSSTVTLTNTLVETSTVYNATTTSWAIPDAVETGSIGAQHHYPIYVRQFELHVVRAACLQILDGDDGAATTKTETATVTETETSTATETAFATTTATLPGFTTTFTPTITATLTETAPGSTITANSTVTSTTTQFEPTQTIIADPCDDQVATWHKADEGSGPCCADWTPVQIPSAKECCYKCWKTAGCPAWFYGLDIENSWQKGFCWTPGYVEPALSDAPASCPAGNIIIDQYLSGNEDLQVAAGPCLTPGEGSWEL</sequence>
<gene>
    <name evidence="2" type="ORF">BJ508DRAFT_375163</name>
</gene>
<dbReference type="AlphaFoldDB" id="A0A3N4IGT4"/>